<dbReference type="EMBL" id="UPXZ01000019">
    <property type="protein sequence ID" value="VBB44626.1"/>
    <property type="molecule type" value="Genomic_DNA"/>
</dbReference>
<evidence type="ECO:0008006" key="2">
    <source>
        <dbReference type="Google" id="ProtNLM"/>
    </source>
</evidence>
<protein>
    <recommendedName>
        <fullName evidence="2">Secretion system C-terminal sorting domain-containing protein</fullName>
    </recommendedName>
</protein>
<dbReference type="NCBIfam" id="TIGR04183">
    <property type="entry name" value="Por_Secre_tail"/>
    <property type="match status" value="1"/>
</dbReference>
<accession>A0A653A966</accession>
<dbReference type="InterPro" id="IPR026444">
    <property type="entry name" value="Secre_tail"/>
</dbReference>
<organism evidence="1">
    <name type="scientific">uncultured Paludibacter sp</name>
    <dbReference type="NCBI Taxonomy" id="497635"/>
    <lineage>
        <taxon>Bacteria</taxon>
        <taxon>Pseudomonadati</taxon>
        <taxon>Bacteroidota</taxon>
        <taxon>Bacteroidia</taxon>
        <taxon>Bacteroidales</taxon>
        <taxon>Paludibacteraceae</taxon>
        <taxon>Paludibacter</taxon>
        <taxon>environmental samples</taxon>
    </lineage>
</organism>
<sequence>MKKIGLIFYFIVFIICFANIFETKANYIPGAFNSWNMNTQYSTTNMPSGYKRYSVQTSDDEQFKLLMNNSDWNNGWGSGYWFNNWNSVWNVNYTSSGLSNAYVKNFGTNQYMSVVTSISLTGTTSKFGFMKTSASPINISTVSGGVTNVSTGVAVNVSITLSSTKCAEEYILVRYTTNNWSTSSFVTATGSGTNYSATIPSQSSSCTVQWYALTSTLSSPSTDTDYLTLSVNNNSGSNYSYTVINPITVNQLTTGRPISNLYLGDKLSSPYYFNFEIVNQSSWNSSQVGIGQNTDGSTGWSWADANWYQDNGSNKDVRRYLANFQFTNSGTWYVVGRAKTNSGDPWTYADESSSTNETTLTCSTSSGNCPYFTVNTLNNPSSQAATASSTTQINLSWSKDAQNHNVMIVRYPSTTYTAPTNGTSYSLGATIGGGTVVYNSNGMSFSDTGLTMGTTYYYVFYSENYSYYSSGVNANATTFSTLYFRSKANGSWSSTSTWQQSSDNINWSDASSVPTSTANGVTIVSGNSVSISSVASTPTSTNFIVNGTLEIGNSGSVSTAPTYGVNSILKYNTGSGTTPTPGSEWPYNVQSGAVGYPANIEVTTGTLKVGATYDNKYYAGNLTVKNGAVFDVNVPYDSHKTNGLLDHQGAVVVKFDGDITIETGGKVEYAGGTSGGNLAFQCHKMTNNGTLSLSENTSYPLQAIGGDLYLTGDFIENSTFNCNGRALIFTDSENQKIDGTSTQPFLVDFMKIDKSGGVLTTYKDITCKGWSSNSGGWWALEIPNGTLDLNGHSLIISDTDGTGTKGSAGVSCTGTGKIKGSPTSSVTLLGNRSTWSADNNHLVFDQTTPGTTNALKDLVINRTDSASLIDKVYINAVHIYNSLQIKASETTIDAVTLDSAAVSTISSSVSTAKLNITSDMVFVRSLSKSPEFYRNSRTLTIGGTVKTKVHFARIGKWHFVSFPYDVKIKKPDNNPATIGTSTSDGDLAVYVYNPIRRSKNVSGWVQLKGGYDYTLKKDTGYIMAKRGTLEDLTFVPVNNVQGGSDFFTTPRTVAVSYTSATVACNSGWNFVAQPISVSASPSLASGEFAYNYEPSNDQYKLYYYQYNPGYTYSSSNIKPFSSVFVKAASVGSASFTLATPQGVRRKAPSEIQESEEVIPINLNVNNVEYETLVRVMPEATTGQDELYDAPYSTPMSSSTPRLYTLIDGVQYALNSVPEGSTIPVGIRVPAAGTYSFSWTTPTGELQPTLTDTQTSTVTDMTTASNYEFNTTTSGDINSRFVINIPKRVSTNVEVANNKTSYRIYTQNNKITIDGFVSPARVSLFDITGKLMQIRETVSTQIIFDNLRAGVYILQISDNNKNNNLKIVVH</sequence>
<reference evidence="1" key="1">
    <citation type="submission" date="2018-07" db="EMBL/GenBank/DDBJ databases">
        <authorList>
            <consortium name="Genoscope - CEA"/>
            <person name="William W."/>
        </authorList>
    </citation>
    <scope>NUCLEOTIDE SEQUENCE</scope>
    <source>
        <strain evidence="1">IK1</strain>
    </source>
</reference>
<gene>
    <name evidence="1" type="ORF">TRIP_D260040</name>
</gene>
<proteinExistence type="predicted"/>
<evidence type="ECO:0000313" key="1">
    <source>
        <dbReference type="EMBL" id="VBB44626.1"/>
    </source>
</evidence>
<name>A0A653A966_9BACT</name>